<accession>A0AAD9YSK2</accession>
<dbReference type="InterPro" id="IPR056599">
    <property type="entry name" value="AAA_lid_fung"/>
</dbReference>
<dbReference type="SUPFAM" id="SSF52540">
    <property type="entry name" value="P-loop containing nucleoside triphosphate hydrolases"/>
    <property type="match status" value="1"/>
</dbReference>
<dbReference type="PANTHER" id="PTHR46411">
    <property type="entry name" value="FAMILY ATPASE, PUTATIVE-RELATED"/>
    <property type="match status" value="1"/>
</dbReference>
<dbReference type="AlphaFoldDB" id="A0AAD9YSK2"/>
<dbReference type="PANTHER" id="PTHR46411:SF2">
    <property type="entry name" value="AAA+ ATPASE DOMAIN-CONTAINING PROTEIN"/>
    <property type="match status" value="1"/>
</dbReference>
<evidence type="ECO:0000259" key="2">
    <source>
        <dbReference type="SMART" id="SM00382"/>
    </source>
</evidence>
<protein>
    <submittedName>
        <fullName evidence="3">ATPase</fullName>
    </submittedName>
</protein>
<dbReference type="InterPro" id="IPR003959">
    <property type="entry name" value="ATPase_AAA_core"/>
</dbReference>
<dbReference type="Proteomes" id="UP001281614">
    <property type="component" value="Unassembled WGS sequence"/>
</dbReference>
<reference evidence="3" key="1">
    <citation type="submission" date="2023-02" db="EMBL/GenBank/DDBJ databases">
        <title>Colletotrichum kahawae CIFC_Que2 genome sequencing and assembly.</title>
        <authorList>
            <person name="Baroncelli R."/>
        </authorList>
    </citation>
    <scope>NUCLEOTIDE SEQUENCE</scope>
    <source>
        <strain evidence="3">CIFC_Que2</strain>
    </source>
</reference>
<organism evidence="3 4">
    <name type="scientific">Colletotrichum kahawae</name>
    <name type="common">Coffee berry disease fungus</name>
    <dbReference type="NCBI Taxonomy" id="34407"/>
    <lineage>
        <taxon>Eukaryota</taxon>
        <taxon>Fungi</taxon>
        <taxon>Dikarya</taxon>
        <taxon>Ascomycota</taxon>
        <taxon>Pezizomycotina</taxon>
        <taxon>Sordariomycetes</taxon>
        <taxon>Hypocreomycetidae</taxon>
        <taxon>Glomerellales</taxon>
        <taxon>Glomerellaceae</taxon>
        <taxon>Colletotrichum</taxon>
        <taxon>Colletotrichum gloeosporioides species complex</taxon>
    </lineage>
</organism>
<gene>
    <name evidence="3" type="ORF">CKAH01_13133</name>
</gene>
<evidence type="ECO:0000313" key="3">
    <source>
        <dbReference type="EMBL" id="KAK2774687.1"/>
    </source>
</evidence>
<keyword evidence="4" id="KW-1185">Reference proteome</keyword>
<dbReference type="InterPro" id="IPR054289">
    <property type="entry name" value="DUF7025"/>
</dbReference>
<evidence type="ECO:0000313" key="4">
    <source>
        <dbReference type="Proteomes" id="UP001281614"/>
    </source>
</evidence>
<dbReference type="EMBL" id="VYYT01000044">
    <property type="protein sequence ID" value="KAK2774687.1"/>
    <property type="molecule type" value="Genomic_DNA"/>
</dbReference>
<dbReference type="InterPro" id="IPR027417">
    <property type="entry name" value="P-loop_NTPase"/>
</dbReference>
<dbReference type="GO" id="GO:0005524">
    <property type="term" value="F:ATP binding"/>
    <property type="evidence" value="ECO:0007669"/>
    <property type="project" value="InterPro"/>
</dbReference>
<comment type="caution">
    <text evidence="3">The sequence shown here is derived from an EMBL/GenBank/DDBJ whole genome shotgun (WGS) entry which is preliminary data.</text>
</comment>
<sequence>MKRDRQQTPPESVSVERRLKKPCENRDYQPAKRLRLGTSTATTTQIMPSEDFASAFVVHHVRCQAILNGHLRHDRSAVYQDAPRLYQGDSRASSLRGQMRLQNLDRYSDPDMNEGIVVLRDYEYQTFHKEVWDRFDRVPPPCQDPEIPDDLWPYFDILSKTTETAIATTERIPVSKHLRMAMDSVASGCPEPLANWEQGLFPPYVQLYYARSLIRTAADDLSDVEQRKHVVQLMDYVEDTFSTKFEEAENLFSQGLVTEDHLWMLFKPNEVVVTFEEGQPRGYVTNRSLKVRKEVGIPLRLDCYSWEFDGMFKRQDKVSGIERPSKDTWPLKIEDLPVFPLRLDRTGTLEETLQVKYIDHIEWNKKAFEQLVLLPEKKELIEAVIRGHMTANHSADVVEGKGKGVIILLHGGPGTGKTLTAESVAELAEKPLYRVTCGDIGTDPEKVEKYLDSVLFIGSIWEAVVLLDESDVFLEERQKMDLKRNALVSVFLRVLEYYKGILILTSNRVGHFDEAFKSRMQLALHYPPVDERGRIKIWNNLINLLAREQLRVGQLEDVDRTQLGDGERVNIEALRDNLNILAREKLNGRQIRNTITTARQLSRFRNKAMGFEHLEQTIRIANDFEEYVEKTHGHTAGEYAKYNEARLE</sequence>
<proteinExistence type="predicted"/>
<feature type="compositionally biased region" description="Basic and acidic residues" evidence="1">
    <location>
        <begin position="14"/>
        <end position="28"/>
    </location>
</feature>
<dbReference type="GO" id="GO:0016887">
    <property type="term" value="F:ATP hydrolysis activity"/>
    <property type="evidence" value="ECO:0007669"/>
    <property type="project" value="InterPro"/>
</dbReference>
<dbReference type="Pfam" id="PF23232">
    <property type="entry name" value="AAA_lid_13"/>
    <property type="match status" value="1"/>
</dbReference>
<dbReference type="Pfam" id="PF00004">
    <property type="entry name" value="AAA"/>
    <property type="match status" value="1"/>
</dbReference>
<dbReference type="Pfam" id="PF22942">
    <property type="entry name" value="DUF7025"/>
    <property type="match status" value="1"/>
</dbReference>
<dbReference type="Gene3D" id="3.40.50.300">
    <property type="entry name" value="P-loop containing nucleotide triphosphate hydrolases"/>
    <property type="match status" value="1"/>
</dbReference>
<feature type="region of interest" description="Disordered" evidence="1">
    <location>
        <begin position="1"/>
        <end position="28"/>
    </location>
</feature>
<dbReference type="SMART" id="SM00382">
    <property type="entry name" value="AAA"/>
    <property type="match status" value="1"/>
</dbReference>
<dbReference type="InterPro" id="IPR003593">
    <property type="entry name" value="AAA+_ATPase"/>
</dbReference>
<evidence type="ECO:0000256" key="1">
    <source>
        <dbReference type="SAM" id="MobiDB-lite"/>
    </source>
</evidence>
<feature type="domain" description="AAA+ ATPase" evidence="2">
    <location>
        <begin position="403"/>
        <end position="530"/>
    </location>
</feature>
<name>A0AAD9YSK2_COLKA</name>